<dbReference type="FunFam" id="1.10.287.1480:FF:000001">
    <property type="entry name" value="30S ribosomal protein S14"/>
    <property type="match status" value="1"/>
</dbReference>
<proteinExistence type="inferred from homology"/>
<dbReference type="Pfam" id="PF00253">
    <property type="entry name" value="Ribosomal_S14"/>
    <property type="match status" value="1"/>
</dbReference>
<keyword evidence="3" id="KW-0687">Ribonucleoprotein</keyword>
<dbReference type="Proteomes" id="UP000750522">
    <property type="component" value="Unassembled WGS sequence"/>
</dbReference>
<keyword evidence="7" id="KW-1185">Reference proteome</keyword>
<dbReference type="Proteomes" id="UP000242525">
    <property type="component" value="Unassembled WGS sequence"/>
</dbReference>
<evidence type="ECO:0000256" key="4">
    <source>
        <dbReference type="ARBA" id="ARBA00076896"/>
    </source>
</evidence>
<name>A0A0J9XK78_GEOCN</name>
<reference evidence="6" key="3">
    <citation type="submission" date="2020-01" db="EMBL/GenBank/DDBJ databases">
        <authorList>
            <person name="Perkins V."/>
            <person name="Lessard M.-H."/>
            <person name="Dugat-Bony E."/>
            <person name="Frenette M."/>
            <person name="Labrie S."/>
        </authorList>
    </citation>
    <scope>NUCLEOTIDE SEQUENCE</scope>
    <source>
        <strain evidence="6">LMA-70</strain>
    </source>
</reference>
<dbReference type="EMBL" id="QQZK01000001">
    <property type="protein sequence ID" value="KAF5105124.1"/>
    <property type="molecule type" value="Genomic_DNA"/>
</dbReference>
<dbReference type="PROSITE" id="PS00527">
    <property type="entry name" value="RIBOSOMAL_S14"/>
    <property type="match status" value="1"/>
</dbReference>
<accession>A0A0J9XK78</accession>
<dbReference type="PANTHER" id="PTHR19836">
    <property type="entry name" value="30S RIBOSOMAL PROTEIN S14"/>
    <property type="match status" value="1"/>
</dbReference>
<dbReference type="InterPro" id="IPR001209">
    <property type="entry name" value="Ribosomal_uS14"/>
</dbReference>
<evidence type="ECO:0000313" key="5">
    <source>
        <dbReference type="EMBL" id="CDO57824.1"/>
    </source>
</evidence>
<dbReference type="GO" id="GO:0006412">
    <property type="term" value="P:translation"/>
    <property type="evidence" value="ECO:0007669"/>
    <property type="project" value="InterPro"/>
</dbReference>
<keyword evidence="2 5" id="KW-0689">Ribosomal protein</keyword>
<reference evidence="6" key="2">
    <citation type="journal article" date="2020" name="Front. Microbiol.">
        <title>Phenotypic and Genetic Characterization of the Cheese Ripening Yeast Geotrichum candidum.</title>
        <authorList>
            <person name="Perkins V."/>
            <person name="Vignola S."/>
            <person name="Lessard M.H."/>
            <person name="Plante P.L."/>
            <person name="Corbeil J."/>
            <person name="Dugat-Bony E."/>
            <person name="Frenette M."/>
            <person name="Labrie S."/>
        </authorList>
    </citation>
    <scope>NUCLEOTIDE SEQUENCE</scope>
    <source>
        <strain evidence="6">LMA-70</strain>
    </source>
</reference>
<sequence length="117" mass="13614">MPPRYPGFTKLHVPGGEYVKTKMVRDNFKRQMFAENETTRNALRYISRNTTLPMRARIEAQLQLASMPNYTRYTQVKDRCIESGYARSVISDFRLCRMKFREKALAGDLAGVKKGSW</sequence>
<dbReference type="AlphaFoldDB" id="A0A0J9XK78"/>
<reference evidence="5 7" key="1">
    <citation type="submission" date="2014-03" db="EMBL/GenBank/DDBJ databases">
        <authorList>
            <person name="Casaregola S."/>
        </authorList>
    </citation>
    <scope>NUCLEOTIDE SEQUENCE [LARGE SCALE GENOMIC DNA]</scope>
    <source>
        <strain evidence="5 7">CLIB 918</strain>
    </source>
</reference>
<dbReference type="GO" id="GO:0003735">
    <property type="term" value="F:structural constituent of ribosome"/>
    <property type="evidence" value="ECO:0007669"/>
    <property type="project" value="InterPro"/>
</dbReference>
<dbReference type="InterPro" id="IPR018271">
    <property type="entry name" value="Ribosomal_uS14_CS"/>
</dbReference>
<dbReference type="PANTHER" id="PTHR19836:SF19">
    <property type="entry name" value="SMALL RIBOSOMAL SUBUNIT PROTEIN US14M"/>
    <property type="match status" value="1"/>
</dbReference>
<evidence type="ECO:0000313" key="7">
    <source>
        <dbReference type="Proteomes" id="UP000242525"/>
    </source>
</evidence>
<gene>
    <name evidence="5" type="ORF">BN980_GECA26s00065g</name>
    <name evidence="6" type="ORF">DV451_000040</name>
</gene>
<dbReference type="EMBL" id="CCBN010000026">
    <property type="protein sequence ID" value="CDO57824.1"/>
    <property type="molecule type" value="Genomic_DNA"/>
</dbReference>
<comment type="similarity">
    <text evidence="1">Belongs to the universal ribosomal protein uS14 family.</text>
</comment>
<evidence type="ECO:0000256" key="2">
    <source>
        <dbReference type="ARBA" id="ARBA00022980"/>
    </source>
</evidence>
<dbReference type="GO" id="GO:0005763">
    <property type="term" value="C:mitochondrial small ribosomal subunit"/>
    <property type="evidence" value="ECO:0007669"/>
    <property type="project" value="TreeGrafter"/>
</dbReference>
<dbReference type="SUPFAM" id="SSF57716">
    <property type="entry name" value="Glucocorticoid receptor-like (DNA-binding domain)"/>
    <property type="match status" value="1"/>
</dbReference>
<dbReference type="Gene3D" id="1.10.287.1480">
    <property type="match status" value="1"/>
</dbReference>
<evidence type="ECO:0000256" key="3">
    <source>
        <dbReference type="ARBA" id="ARBA00023274"/>
    </source>
</evidence>
<evidence type="ECO:0000256" key="1">
    <source>
        <dbReference type="ARBA" id="ARBA00009083"/>
    </source>
</evidence>
<organism evidence="5 7">
    <name type="scientific">Geotrichum candidum</name>
    <name type="common">Oospora lactis</name>
    <name type="synonym">Dipodascus geotrichum</name>
    <dbReference type="NCBI Taxonomy" id="1173061"/>
    <lineage>
        <taxon>Eukaryota</taxon>
        <taxon>Fungi</taxon>
        <taxon>Dikarya</taxon>
        <taxon>Ascomycota</taxon>
        <taxon>Saccharomycotina</taxon>
        <taxon>Dipodascomycetes</taxon>
        <taxon>Dipodascales</taxon>
        <taxon>Dipodascaceae</taxon>
        <taxon>Geotrichum</taxon>
    </lineage>
</organism>
<protein>
    <recommendedName>
        <fullName evidence="4">37S ribosomal protein MRP2, mitochondrial</fullName>
    </recommendedName>
</protein>
<dbReference type="STRING" id="1173061.A0A0J9XK78"/>
<evidence type="ECO:0000313" key="6">
    <source>
        <dbReference type="EMBL" id="KAF5105124.1"/>
    </source>
</evidence>
<dbReference type="OrthoDB" id="413436at2759"/>
<comment type="caution">
    <text evidence="5">The sequence shown here is derived from an EMBL/GenBank/DDBJ whole genome shotgun (WGS) entry which is preliminary data.</text>
</comment>